<accession>A0AAJ1IA05</accession>
<keyword evidence="3" id="KW-0597">Phosphoprotein</keyword>
<sequence length="202" mass="23279">MNDEEMKSLFHNLKNDLASMTSLLNLHKLYKDSIEPEELLNRLFERQIIIATAYEKLYQEGDYPWVGLINFINELLSREGRTLTSYSHNVNIRKEIPDIRLPVKRLTPLAQILVELLSNSYRHAFTAEQESPTIFFRITEEEDRLKLGYEDNGTGLPAEFNHKKSRTLGMQFINALSRQLGGKPEFNSPEGGGMSFSLDVKK</sequence>
<dbReference type="EC" id="2.7.13.3" evidence="2"/>
<evidence type="ECO:0000313" key="11">
    <source>
        <dbReference type="Proteomes" id="UP001221217"/>
    </source>
</evidence>
<dbReference type="Pfam" id="PF02518">
    <property type="entry name" value="HATPase_c"/>
    <property type="match status" value="1"/>
</dbReference>
<gene>
    <name evidence="10" type="ORF">PQJ61_01535</name>
</gene>
<dbReference type="PANTHER" id="PTHR41523">
    <property type="entry name" value="TWO-COMPONENT SYSTEM SENSOR PROTEIN"/>
    <property type="match status" value="1"/>
</dbReference>
<evidence type="ECO:0000256" key="7">
    <source>
        <dbReference type="ARBA" id="ARBA00022840"/>
    </source>
</evidence>
<evidence type="ECO:0000256" key="8">
    <source>
        <dbReference type="SAM" id="MobiDB-lite"/>
    </source>
</evidence>
<evidence type="ECO:0000256" key="4">
    <source>
        <dbReference type="ARBA" id="ARBA00022679"/>
    </source>
</evidence>
<comment type="caution">
    <text evidence="10">The sequence shown here is derived from an EMBL/GenBank/DDBJ whole genome shotgun (WGS) entry which is preliminary data.</text>
</comment>
<proteinExistence type="predicted"/>
<keyword evidence="4" id="KW-0808">Transferase</keyword>
<dbReference type="SMART" id="SM00387">
    <property type="entry name" value="HATPase_c"/>
    <property type="match status" value="1"/>
</dbReference>
<protein>
    <recommendedName>
        <fullName evidence="2">histidine kinase</fullName>
        <ecNumber evidence="2">2.7.13.3</ecNumber>
    </recommendedName>
</protein>
<dbReference type="PROSITE" id="PS50109">
    <property type="entry name" value="HIS_KIN"/>
    <property type="match status" value="1"/>
</dbReference>
<dbReference type="Gene3D" id="3.30.565.10">
    <property type="entry name" value="Histidine kinase-like ATPase, C-terminal domain"/>
    <property type="match status" value="1"/>
</dbReference>
<dbReference type="Pfam" id="PF07568">
    <property type="entry name" value="HisKA_2"/>
    <property type="match status" value="1"/>
</dbReference>
<keyword evidence="6" id="KW-0418">Kinase</keyword>
<dbReference type="InterPro" id="IPR036890">
    <property type="entry name" value="HATPase_C_sf"/>
</dbReference>
<dbReference type="Proteomes" id="UP001221217">
    <property type="component" value="Unassembled WGS sequence"/>
</dbReference>
<organism evidence="10 11">
    <name type="scientific">Candidatus Thalassospirochaeta sargassi</name>
    <dbReference type="NCBI Taxonomy" id="3119039"/>
    <lineage>
        <taxon>Bacteria</taxon>
        <taxon>Pseudomonadati</taxon>
        <taxon>Spirochaetota</taxon>
        <taxon>Spirochaetia</taxon>
        <taxon>Spirochaetales</taxon>
        <taxon>Spirochaetaceae</taxon>
        <taxon>Candidatus Thalassospirochaeta</taxon>
    </lineage>
</organism>
<comment type="catalytic activity">
    <reaction evidence="1">
        <text>ATP + protein L-histidine = ADP + protein N-phospho-L-histidine.</text>
        <dbReference type="EC" id="2.7.13.3"/>
    </reaction>
</comment>
<dbReference type="EMBL" id="JAQQAL010000006">
    <property type="protein sequence ID" value="MDC7225427.1"/>
    <property type="molecule type" value="Genomic_DNA"/>
</dbReference>
<dbReference type="AlphaFoldDB" id="A0AAJ1IA05"/>
<dbReference type="InterPro" id="IPR005467">
    <property type="entry name" value="His_kinase_dom"/>
</dbReference>
<keyword evidence="7 10" id="KW-0067">ATP-binding</keyword>
<evidence type="ECO:0000259" key="9">
    <source>
        <dbReference type="PROSITE" id="PS50109"/>
    </source>
</evidence>
<reference evidence="10 11" key="1">
    <citation type="submission" date="2022-12" db="EMBL/GenBank/DDBJ databases">
        <title>Metagenome assembled genome from gulf of manar.</title>
        <authorList>
            <person name="Kohli P."/>
            <person name="Pk S."/>
            <person name="Venkata Ramana C."/>
            <person name="Sasikala C."/>
        </authorList>
    </citation>
    <scope>NUCLEOTIDE SEQUENCE [LARGE SCALE GENOMIC DNA]</scope>
    <source>
        <strain evidence="10">JB008</strain>
    </source>
</reference>
<dbReference type="InterPro" id="IPR003594">
    <property type="entry name" value="HATPase_dom"/>
</dbReference>
<evidence type="ECO:0000256" key="6">
    <source>
        <dbReference type="ARBA" id="ARBA00022777"/>
    </source>
</evidence>
<feature type="region of interest" description="Disordered" evidence="8">
    <location>
        <begin position="183"/>
        <end position="202"/>
    </location>
</feature>
<evidence type="ECO:0000256" key="3">
    <source>
        <dbReference type="ARBA" id="ARBA00022553"/>
    </source>
</evidence>
<evidence type="ECO:0000256" key="1">
    <source>
        <dbReference type="ARBA" id="ARBA00000085"/>
    </source>
</evidence>
<dbReference type="InterPro" id="IPR011495">
    <property type="entry name" value="Sig_transdc_His_kin_sub2_dim/P"/>
</dbReference>
<name>A0AAJ1IA05_9SPIO</name>
<evidence type="ECO:0000313" key="10">
    <source>
        <dbReference type="EMBL" id="MDC7225427.1"/>
    </source>
</evidence>
<dbReference type="PANTHER" id="PTHR41523:SF8">
    <property type="entry name" value="ETHYLENE RESPONSE SENSOR PROTEIN"/>
    <property type="match status" value="1"/>
</dbReference>
<feature type="domain" description="Histidine kinase" evidence="9">
    <location>
        <begin position="8"/>
        <end position="202"/>
    </location>
</feature>
<evidence type="ECO:0000256" key="2">
    <source>
        <dbReference type="ARBA" id="ARBA00012438"/>
    </source>
</evidence>
<keyword evidence="5" id="KW-0547">Nucleotide-binding</keyword>
<evidence type="ECO:0000256" key="5">
    <source>
        <dbReference type="ARBA" id="ARBA00022741"/>
    </source>
</evidence>
<dbReference type="GO" id="GO:0005524">
    <property type="term" value="F:ATP binding"/>
    <property type="evidence" value="ECO:0007669"/>
    <property type="project" value="UniProtKB-KW"/>
</dbReference>
<dbReference type="GO" id="GO:0004673">
    <property type="term" value="F:protein histidine kinase activity"/>
    <property type="evidence" value="ECO:0007669"/>
    <property type="project" value="UniProtKB-EC"/>
</dbReference>
<dbReference type="SUPFAM" id="SSF55874">
    <property type="entry name" value="ATPase domain of HSP90 chaperone/DNA topoisomerase II/histidine kinase"/>
    <property type="match status" value="1"/>
</dbReference>